<protein>
    <submittedName>
        <fullName evidence="2">Uncharacterized protein</fullName>
    </submittedName>
</protein>
<name>A0A9P6JSS2_9AGAR</name>
<accession>A0A9P6JSS2</accession>
<reference evidence="2" key="1">
    <citation type="submission" date="2020-11" db="EMBL/GenBank/DDBJ databases">
        <authorList>
            <consortium name="DOE Joint Genome Institute"/>
            <person name="Ahrendt S."/>
            <person name="Riley R."/>
            <person name="Andreopoulos W."/>
            <person name="Labutti K."/>
            <person name="Pangilinan J."/>
            <person name="Ruiz-Duenas F.J."/>
            <person name="Barrasa J.M."/>
            <person name="Sanchez-Garcia M."/>
            <person name="Camarero S."/>
            <person name="Miyauchi S."/>
            <person name="Serrano A."/>
            <person name="Linde D."/>
            <person name="Babiker R."/>
            <person name="Drula E."/>
            <person name="Ayuso-Fernandez I."/>
            <person name="Pacheco R."/>
            <person name="Padilla G."/>
            <person name="Ferreira P."/>
            <person name="Barriuso J."/>
            <person name="Kellner H."/>
            <person name="Castanera R."/>
            <person name="Alfaro M."/>
            <person name="Ramirez L."/>
            <person name="Pisabarro A.G."/>
            <person name="Kuo A."/>
            <person name="Tritt A."/>
            <person name="Lipzen A."/>
            <person name="He G."/>
            <person name="Yan M."/>
            <person name="Ng V."/>
            <person name="Cullen D."/>
            <person name="Martin F."/>
            <person name="Rosso M.-N."/>
            <person name="Henrissat B."/>
            <person name="Hibbett D."/>
            <person name="Martinez A.T."/>
            <person name="Grigoriev I.V."/>
        </authorList>
    </citation>
    <scope>NUCLEOTIDE SEQUENCE</scope>
    <source>
        <strain evidence="2">CBS 506.95</strain>
    </source>
</reference>
<feature type="region of interest" description="Disordered" evidence="1">
    <location>
        <begin position="1"/>
        <end position="23"/>
    </location>
</feature>
<dbReference type="Proteomes" id="UP000807306">
    <property type="component" value="Unassembled WGS sequence"/>
</dbReference>
<gene>
    <name evidence="2" type="ORF">CPB83DRAFT_832907</name>
</gene>
<evidence type="ECO:0000256" key="1">
    <source>
        <dbReference type="SAM" id="MobiDB-lite"/>
    </source>
</evidence>
<proteinExistence type="predicted"/>
<dbReference type="EMBL" id="MU157832">
    <property type="protein sequence ID" value="KAF9532277.1"/>
    <property type="molecule type" value="Genomic_DNA"/>
</dbReference>
<dbReference type="OrthoDB" id="3360976at2759"/>
<keyword evidence="3" id="KW-1185">Reference proteome</keyword>
<evidence type="ECO:0000313" key="3">
    <source>
        <dbReference type="Proteomes" id="UP000807306"/>
    </source>
</evidence>
<evidence type="ECO:0000313" key="2">
    <source>
        <dbReference type="EMBL" id="KAF9532277.1"/>
    </source>
</evidence>
<dbReference type="AlphaFoldDB" id="A0A9P6JSS2"/>
<organism evidence="2 3">
    <name type="scientific">Crepidotus variabilis</name>
    <dbReference type="NCBI Taxonomy" id="179855"/>
    <lineage>
        <taxon>Eukaryota</taxon>
        <taxon>Fungi</taxon>
        <taxon>Dikarya</taxon>
        <taxon>Basidiomycota</taxon>
        <taxon>Agaricomycotina</taxon>
        <taxon>Agaricomycetes</taxon>
        <taxon>Agaricomycetidae</taxon>
        <taxon>Agaricales</taxon>
        <taxon>Agaricineae</taxon>
        <taxon>Crepidotaceae</taxon>
        <taxon>Crepidotus</taxon>
    </lineage>
</organism>
<sequence>MTRYGEGDRAPIPKKSHHGAGHLGATNEVGQVIYKVESGGPTLGARRMMVSKIAPAMYKEKLRRLAPVPVTKLTFETTSFTWARLNAISYFQKLADQVQWAGSVQTELSQDLMAKTTAGNLLSGFARYSSKELKLLSLSSTENNLAFSLTLDLIVLTFVYVEKLRKDKERASRPRGGGGP</sequence>
<feature type="compositionally biased region" description="Basic and acidic residues" evidence="1">
    <location>
        <begin position="1"/>
        <end position="11"/>
    </location>
</feature>
<comment type="caution">
    <text evidence="2">The sequence shown here is derived from an EMBL/GenBank/DDBJ whole genome shotgun (WGS) entry which is preliminary data.</text>
</comment>